<dbReference type="EMBL" id="QLOE01000004">
    <property type="protein sequence ID" value="RAO79236.1"/>
    <property type="molecule type" value="Genomic_DNA"/>
</dbReference>
<dbReference type="Pfam" id="PF18739">
    <property type="entry name" value="HEPN_Apea"/>
    <property type="match status" value="1"/>
</dbReference>
<evidence type="ECO:0000259" key="1">
    <source>
        <dbReference type="Pfam" id="PF18739"/>
    </source>
</evidence>
<protein>
    <recommendedName>
        <fullName evidence="1">Apea-like HEPN domain-containing protein</fullName>
    </recommendedName>
</protein>
<dbReference type="InterPro" id="IPR041229">
    <property type="entry name" value="HEPN_Apea"/>
</dbReference>
<feature type="domain" description="Apea-like HEPN" evidence="1">
    <location>
        <begin position="76"/>
        <end position="195"/>
    </location>
</feature>
<name>A0A328PHU2_9EURY</name>
<reference evidence="2 3" key="1">
    <citation type="submission" date="2018-06" db="EMBL/GenBank/DDBJ databases">
        <title>Draft genome sequence of hyperthermophilic methanogen Methanothermobacter tenebrarum sp. MCM-B 1447.</title>
        <authorList>
            <person name="Pore S.D."/>
            <person name="Dagar S."/>
            <person name="Dhakephalkar P.K."/>
        </authorList>
    </citation>
    <scope>NUCLEOTIDE SEQUENCE [LARGE SCALE GENOMIC DNA]</scope>
    <source>
        <strain evidence="2 3">MCM B 1447</strain>
    </source>
</reference>
<dbReference type="AlphaFoldDB" id="A0A328PHU2"/>
<evidence type="ECO:0000313" key="2">
    <source>
        <dbReference type="EMBL" id="RAO79236.1"/>
    </source>
</evidence>
<gene>
    <name evidence="2" type="ORF">DPC56_04780</name>
</gene>
<comment type="caution">
    <text evidence="2">The sequence shown here is derived from an EMBL/GenBank/DDBJ whole genome shotgun (WGS) entry which is preliminary data.</text>
</comment>
<organism evidence="2 3">
    <name type="scientific">Methanothermobacter tenebrarum</name>
    <dbReference type="NCBI Taxonomy" id="680118"/>
    <lineage>
        <taxon>Archaea</taxon>
        <taxon>Methanobacteriati</taxon>
        <taxon>Methanobacteriota</taxon>
        <taxon>Methanomada group</taxon>
        <taxon>Methanobacteria</taxon>
        <taxon>Methanobacteriales</taxon>
        <taxon>Methanobacteriaceae</taxon>
        <taxon>Methanothermobacter</taxon>
    </lineage>
</organism>
<accession>A0A328PHU2</accession>
<proteinExistence type="predicted"/>
<sequence>MGEIDSKEVEVYGRFPKPIEPTDRWKIFDVCQIIKDDEIKSIFDSFSKKWEKWDDLLSFYIDASFFVNHAKLQLFMYVAGLERWHDEQFPKENVYILEKLKRTKDKIGIVYERVFDRFGEELKEGLEELWNGDYEQFLDKFFERAKDTRNAIAHASIAHPSRKKHVFEKPEEFIKANELLRLIFRACLLEITRLKEERIAEILIGEEKNTRIK</sequence>
<dbReference type="Proteomes" id="UP000249782">
    <property type="component" value="Unassembled WGS sequence"/>
</dbReference>
<evidence type="ECO:0000313" key="3">
    <source>
        <dbReference type="Proteomes" id="UP000249782"/>
    </source>
</evidence>
<dbReference type="RefSeq" id="WP_112093924.1">
    <property type="nucleotide sequence ID" value="NZ_QLOE01000004.1"/>
</dbReference>
<keyword evidence="3" id="KW-1185">Reference proteome</keyword>